<evidence type="ECO:0000256" key="1">
    <source>
        <dbReference type="ARBA" id="ARBA00023015"/>
    </source>
</evidence>
<evidence type="ECO:0000313" key="6">
    <source>
        <dbReference type="EMBL" id="NEU98298.1"/>
    </source>
</evidence>
<dbReference type="GO" id="GO:0003677">
    <property type="term" value="F:DNA binding"/>
    <property type="evidence" value="ECO:0007669"/>
    <property type="project" value="UniProtKB-UniRule"/>
</dbReference>
<accession>A0A6P1BIV8</accession>
<dbReference type="PANTHER" id="PTHR47506">
    <property type="entry name" value="TRANSCRIPTIONAL REGULATORY PROTEIN"/>
    <property type="match status" value="1"/>
</dbReference>
<proteinExistence type="predicted"/>
<evidence type="ECO:0000313" key="7">
    <source>
        <dbReference type="Proteomes" id="UP000468531"/>
    </source>
</evidence>
<feature type="domain" description="HTH tetR-type" evidence="5">
    <location>
        <begin position="5"/>
        <end position="65"/>
    </location>
</feature>
<dbReference type="Pfam" id="PF16925">
    <property type="entry name" value="TetR_C_13"/>
    <property type="match status" value="1"/>
</dbReference>
<dbReference type="PROSITE" id="PS50977">
    <property type="entry name" value="HTH_TETR_2"/>
    <property type="match status" value="1"/>
</dbReference>
<evidence type="ECO:0000256" key="3">
    <source>
        <dbReference type="ARBA" id="ARBA00023163"/>
    </source>
</evidence>
<dbReference type="Gene3D" id="1.10.357.10">
    <property type="entry name" value="Tetracycline Repressor, domain 2"/>
    <property type="match status" value="1"/>
</dbReference>
<feature type="DNA-binding region" description="H-T-H motif" evidence="4">
    <location>
        <begin position="28"/>
        <end position="47"/>
    </location>
</feature>
<keyword evidence="7" id="KW-1185">Reference proteome</keyword>
<dbReference type="InterPro" id="IPR036271">
    <property type="entry name" value="Tet_transcr_reg_TetR-rel_C_sf"/>
</dbReference>
<dbReference type="InterPro" id="IPR011075">
    <property type="entry name" value="TetR_C"/>
</dbReference>
<keyword evidence="1" id="KW-0805">Transcription regulation</keyword>
<dbReference type="InterPro" id="IPR009057">
    <property type="entry name" value="Homeodomain-like_sf"/>
</dbReference>
<evidence type="ECO:0000256" key="4">
    <source>
        <dbReference type="PROSITE-ProRule" id="PRU00335"/>
    </source>
</evidence>
<dbReference type="InterPro" id="IPR001647">
    <property type="entry name" value="HTH_TetR"/>
</dbReference>
<dbReference type="Proteomes" id="UP000468531">
    <property type="component" value="Unassembled WGS sequence"/>
</dbReference>
<name>A0A6P1BIV8_9BRAD</name>
<dbReference type="PANTHER" id="PTHR47506:SF6">
    <property type="entry name" value="HTH-TYPE TRANSCRIPTIONAL REPRESSOR NEMR"/>
    <property type="match status" value="1"/>
</dbReference>
<dbReference type="SUPFAM" id="SSF46689">
    <property type="entry name" value="Homeodomain-like"/>
    <property type="match status" value="1"/>
</dbReference>
<keyword evidence="3" id="KW-0804">Transcription</keyword>
<dbReference type="AlphaFoldDB" id="A0A6P1BIV8"/>
<gene>
    <name evidence="6" type="ORF">FNJ47_21330</name>
</gene>
<protein>
    <submittedName>
        <fullName evidence="6">TetR/AcrR family transcriptional regulator</fullName>
    </submittedName>
</protein>
<evidence type="ECO:0000256" key="2">
    <source>
        <dbReference type="ARBA" id="ARBA00023125"/>
    </source>
</evidence>
<dbReference type="EMBL" id="VKHP01000087">
    <property type="protein sequence ID" value="NEU98298.1"/>
    <property type="molecule type" value="Genomic_DNA"/>
</dbReference>
<evidence type="ECO:0000259" key="5">
    <source>
        <dbReference type="PROSITE" id="PS50977"/>
    </source>
</evidence>
<organism evidence="6 7">
    <name type="scientific">Bradyrhizobium uaiense</name>
    <dbReference type="NCBI Taxonomy" id="2594946"/>
    <lineage>
        <taxon>Bacteria</taxon>
        <taxon>Pseudomonadati</taxon>
        <taxon>Pseudomonadota</taxon>
        <taxon>Alphaproteobacteria</taxon>
        <taxon>Hyphomicrobiales</taxon>
        <taxon>Nitrobacteraceae</taxon>
        <taxon>Bradyrhizobium</taxon>
    </lineage>
</organism>
<dbReference type="Pfam" id="PF00440">
    <property type="entry name" value="TetR_N"/>
    <property type="match status" value="1"/>
</dbReference>
<reference evidence="6 7" key="1">
    <citation type="journal article" date="2020" name="Arch. Microbiol.">
        <title>Bradyrhizobium uaiense sp. nov., a new highly efficient cowpea symbiont.</title>
        <authorList>
            <person name="Cabral Michel D."/>
            <person name="Azarias Guimaraes A."/>
            <person name="Martins da Costa E."/>
            <person name="Soares de Carvalho T."/>
            <person name="Balsanelli E."/>
            <person name="Willems A."/>
            <person name="Maltempi de Souza E."/>
            <person name="de Souza Moreira F.M."/>
        </authorList>
    </citation>
    <scope>NUCLEOTIDE SEQUENCE [LARGE SCALE GENOMIC DNA]</scope>
    <source>
        <strain evidence="6 7">UFLA 03-164</strain>
    </source>
</reference>
<dbReference type="SUPFAM" id="SSF48498">
    <property type="entry name" value="Tetracyclin repressor-like, C-terminal domain"/>
    <property type="match status" value="1"/>
</dbReference>
<dbReference type="Gene3D" id="1.10.10.60">
    <property type="entry name" value="Homeodomain-like"/>
    <property type="match status" value="1"/>
</dbReference>
<comment type="caution">
    <text evidence="6">The sequence shown here is derived from an EMBL/GenBank/DDBJ whole genome shotgun (WGS) entry which is preliminary data.</text>
</comment>
<keyword evidence="2 4" id="KW-0238">DNA-binding</keyword>
<sequence length="192" mass="21032">MKKGPSTRQMIVDTALNQSVRLGLEGVSLGNLAEDVGLSKSGLFAHFKSKEALQLAVLEEAVGRYMRLVVEPALKKPAGLPRVRALFENYLDWIAGEHEAGGCPFVTFVQEFDDRPGAIRDILAKSQRQWRVGLASAIAIAMEKREIARRADPEQVAFELIGAALAFQTSLRLLGERGCRVRALAAFDRITG</sequence>